<feature type="region of interest" description="Disordered" evidence="1">
    <location>
        <begin position="707"/>
        <end position="945"/>
    </location>
</feature>
<feature type="region of interest" description="Disordered" evidence="1">
    <location>
        <begin position="959"/>
        <end position="983"/>
    </location>
</feature>
<feature type="compositionally biased region" description="Basic residues" evidence="1">
    <location>
        <begin position="183"/>
        <end position="194"/>
    </location>
</feature>
<feature type="region of interest" description="Disordered" evidence="1">
    <location>
        <begin position="294"/>
        <end position="320"/>
    </location>
</feature>
<feature type="compositionally biased region" description="Basic and acidic residues" evidence="1">
    <location>
        <begin position="783"/>
        <end position="800"/>
    </location>
</feature>
<gene>
    <name evidence="2" type="ORF">H2200_001138</name>
</gene>
<feature type="compositionally biased region" description="Basic and acidic residues" evidence="1">
    <location>
        <begin position="725"/>
        <end position="739"/>
    </location>
</feature>
<feature type="compositionally biased region" description="Polar residues" evidence="1">
    <location>
        <begin position="294"/>
        <end position="306"/>
    </location>
</feature>
<feature type="region of interest" description="Disordered" evidence="1">
    <location>
        <begin position="995"/>
        <end position="1139"/>
    </location>
</feature>
<feature type="compositionally biased region" description="Low complexity" evidence="1">
    <location>
        <begin position="968"/>
        <end position="979"/>
    </location>
</feature>
<accession>A0AA38XKB7</accession>
<feature type="compositionally biased region" description="Low complexity" evidence="1">
    <location>
        <begin position="1116"/>
        <end position="1132"/>
    </location>
</feature>
<feature type="region of interest" description="Disordered" evidence="1">
    <location>
        <begin position="1"/>
        <end position="251"/>
    </location>
</feature>
<feature type="compositionally biased region" description="Basic and acidic residues" evidence="1">
    <location>
        <begin position="1006"/>
        <end position="1017"/>
    </location>
</feature>
<dbReference type="AlphaFoldDB" id="A0AA38XKB7"/>
<feature type="compositionally biased region" description="Acidic residues" evidence="1">
    <location>
        <begin position="856"/>
        <end position="867"/>
    </location>
</feature>
<feature type="compositionally biased region" description="Polar residues" evidence="1">
    <location>
        <begin position="115"/>
        <end position="126"/>
    </location>
</feature>
<evidence type="ECO:0008006" key="4">
    <source>
        <dbReference type="Google" id="ProtNLM"/>
    </source>
</evidence>
<keyword evidence="3" id="KW-1185">Reference proteome</keyword>
<evidence type="ECO:0000256" key="1">
    <source>
        <dbReference type="SAM" id="MobiDB-lite"/>
    </source>
</evidence>
<feature type="compositionally biased region" description="Low complexity" evidence="1">
    <location>
        <begin position="42"/>
        <end position="54"/>
    </location>
</feature>
<dbReference type="Proteomes" id="UP001172673">
    <property type="component" value="Unassembled WGS sequence"/>
</dbReference>
<feature type="region of interest" description="Disordered" evidence="1">
    <location>
        <begin position="657"/>
        <end position="694"/>
    </location>
</feature>
<feature type="compositionally biased region" description="Low complexity" evidence="1">
    <location>
        <begin position="307"/>
        <end position="317"/>
    </location>
</feature>
<feature type="compositionally biased region" description="Polar residues" evidence="1">
    <location>
        <begin position="74"/>
        <end position="84"/>
    </location>
</feature>
<name>A0AA38XKB7_9EURO</name>
<feature type="compositionally biased region" description="Polar residues" evidence="1">
    <location>
        <begin position="885"/>
        <end position="901"/>
    </location>
</feature>
<feature type="compositionally biased region" description="Acidic residues" evidence="1">
    <location>
        <begin position="827"/>
        <end position="838"/>
    </location>
</feature>
<feature type="region of interest" description="Disordered" evidence="1">
    <location>
        <begin position="384"/>
        <end position="404"/>
    </location>
</feature>
<evidence type="ECO:0000313" key="2">
    <source>
        <dbReference type="EMBL" id="KAJ9615064.1"/>
    </source>
</evidence>
<comment type="caution">
    <text evidence="2">The sequence shown here is derived from an EMBL/GenBank/DDBJ whole genome shotgun (WGS) entry which is preliminary data.</text>
</comment>
<feature type="compositionally biased region" description="Basic and acidic residues" evidence="1">
    <location>
        <begin position="751"/>
        <end position="760"/>
    </location>
</feature>
<feature type="compositionally biased region" description="Polar residues" evidence="1">
    <location>
        <begin position="1"/>
        <end position="17"/>
    </location>
</feature>
<organism evidence="2 3">
    <name type="scientific">Cladophialophora chaetospira</name>
    <dbReference type="NCBI Taxonomy" id="386627"/>
    <lineage>
        <taxon>Eukaryota</taxon>
        <taxon>Fungi</taxon>
        <taxon>Dikarya</taxon>
        <taxon>Ascomycota</taxon>
        <taxon>Pezizomycotina</taxon>
        <taxon>Eurotiomycetes</taxon>
        <taxon>Chaetothyriomycetidae</taxon>
        <taxon>Chaetothyriales</taxon>
        <taxon>Herpotrichiellaceae</taxon>
        <taxon>Cladophialophora</taxon>
    </lineage>
</organism>
<feature type="compositionally biased region" description="Polar residues" evidence="1">
    <location>
        <begin position="761"/>
        <end position="771"/>
    </location>
</feature>
<dbReference type="EMBL" id="JAPDRK010000002">
    <property type="protein sequence ID" value="KAJ9615064.1"/>
    <property type="molecule type" value="Genomic_DNA"/>
</dbReference>
<feature type="compositionally biased region" description="Low complexity" evidence="1">
    <location>
        <begin position="443"/>
        <end position="466"/>
    </location>
</feature>
<feature type="compositionally biased region" description="Low complexity" evidence="1">
    <location>
        <begin position="207"/>
        <end position="219"/>
    </location>
</feature>
<evidence type="ECO:0000313" key="3">
    <source>
        <dbReference type="Proteomes" id="UP001172673"/>
    </source>
</evidence>
<feature type="compositionally biased region" description="Polar residues" evidence="1">
    <location>
        <begin position="573"/>
        <end position="587"/>
    </location>
</feature>
<feature type="region of interest" description="Disordered" evidence="1">
    <location>
        <begin position="425"/>
        <end position="485"/>
    </location>
</feature>
<feature type="compositionally biased region" description="Polar residues" evidence="1">
    <location>
        <begin position="708"/>
        <end position="724"/>
    </location>
</feature>
<feature type="compositionally biased region" description="Polar residues" evidence="1">
    <location>
        <begin position="604"/>
        <end position="626"/>
    </location>
</feature>
<sequence>MASRRSPSVASQYNDDLSSPDPLATSVNDEQRSGSYTYSTHAPAPRRSSTTTTTNARRHTKSNSQSIEVFPSSPFRSVSEQNLSPWKIRVTVEAEPEDADMEGGAPVTRARTRTTKIPLQADSSPIDQAKGAARGKKPQVNTRRSGTPERKGRTSSRTRRQSVTDLDIIPLGDDAEEDDWLKQKRSPKKRRSTRKSTAAVDAEKPKSSSPSKSRSKSSSADFEIRPDTDAEAELEYGEPGPALGSESPELQKLDLNQISIRPRALSTKSKNNEDFCAQKPVNDEKLRLSSLHTQPQARKVSANSAMSYPTPSPTSSYHGDIDDLKAIDDGFDKNEAGEVLDTILESEGFTMIDLDTLPSAKRDLSSPVDDGRALASVSLPTDRLTTQGSSIQPNTNAIKGSSSSLLPIPEQTVAYPRLKIDESEISSTVPSSPPSSGKHLNLLKVSSSSRPSLSRKVTPLSYSSPKLPSPPRHEVRQTPHHQHRASAGALFAGIALQEIVSPEPIHEKGLLKENTSISKPSGPHNQEAMFTGFDSGTQRELRAGLRFGEELAKRQVAEAQAQPSAAVSRRMPATSSDKASKNPNFQSRIDEAAGPAQNPPATSPNPCSTSSRSDSAGSNETPQTPENRPRPAAERSVLDTQARREAEWQLEREAISRQIQNASESQVIVIDSDSEDEVEAPQVLDEESRLHADDGVGDETDIWLAEAKSSSSPPHAANNTLFTRTEQEKQRERAKEVVNRPRRSLIPSPWKRGEDVEARNEQSSYLSTSLDEMTGLNFYSDPQTKKQQLEQRRNSGKFDIDLMAGTPKKEIVEEIVDPSEIDRSDGSLEDEQPLDEPETPPNDAGDMVPSTMDEHDMVDESENEFLELSEARSSPADLVRIPVNFNDSSISISTPPAQAQPPQLERQDRSEAASDSPPRPPTPRSAMKGARGSFHQGMLSMGPDTPTMIRKVIFSERSRGVDVDGQESSFSMRSSSDDTSFGDEVGRQLRQELHAVEAPSVQARPLRGETEVRDGKQEAVQSQAVTSEQDGTANNTSKAWNNWIWGSKQLPNGVSQMDGQSDNAPARKESKSKMALPTHAQQHSGQPQDSQWQKTKSTAPSSTRPSLVATNPETTLPSYLLPPSYPSDPLRSTKSPLSLSGEFTNTHFRTLHIIYRKSLRPKFHPPPQSQIRDEVWSLRGKEFIVDESKNGLVKGEFVWTVGDGEAEVLERFMQEVEFSNGWFKGVKVKEGAKAMQWAWTAEELCGRLCRIVVGEAVREEERKVREKEASMVK</sequence>
<feature type="region of interest" description="Disordered" evidence="1">
    <location>
        <begin position="514"/>
        <end position="535"/>
    </location>
</feature>
<feature type="compositionally biased region" description="Polar residues" evidence="1">
    <location>
        <begin position="1079"/>
        <end position="1115"/>
    </location>
</feature>
<protein>
    <recommendedName>
        <fullName evidence="4">AT DNA binding protein</fullName>
    </recommendedName>
</protein>
<feature type="compositionally biased region" description="Low complexity" evidence="1">
    <location>
        <begin position="425"/>
        <end position="436"/>
    </location>
</feature>
<feature type="compositionally biased region" description="Polar residues" evidence="1">
    <location>
        <begin position="1049"/>
        <end position="1063"/>
    </location>
</feature>
<feature type="compositionally biased region" description="Basic and acidic residues" evidence="1">
    <location>
        <begin position="627"/>
        <end position="645"/>
    </location>
</feature>
<proteinExistence type="predicted"/>
<feature type="compositionally biased region" description="Polar residues" evidence="1">
    <location>
        <begin position="25"/>
        <end position="40"/>
    </location>
</feature>
<feature type="compositionally biased region" description="Polar residues" evidence="1">
    <location>
        <begin position="657"/>
        <end position="666"/>
    </location>
</feature>
<feature type="compositionally biased region" description="Polar residues" evidence="1">
    <location>
        <begin position="1019"/>
        <end position="1040"/>
    </location>
</feature>
<reference evidence="2" key="1">
    <citation type="submission" date="2022-10" db="EMBL/GenBank/DDBJ databases">
        <title>Culturing micro-colonial fungi from biological soil crusts in the Mojave desert and describing Neophaeococcomyces mojavensis, and introducing the new genera and species Taxawa tesnikishii.</title>
        <authorList>
            <person name="Kurbessoian T."/>
            <person name="Stajich J.E."/>
        </authorList>
    </citation>
    <scope>NUCLEOTIDE SEQUENCE</scope>
    <source>
        <strain evidence="2">TK_41</strain>
    </source>
</reference>
<feature type="region of interest" description="Disordered" evidence="1">
    <location>
        <begin position="554"/>
        <end position="645"/>
    </location>
</feature>